<gene>
    <name evidence="2" type="ORF">ABW18_04280</name>
</gene>
<reference evidence="2 3" key="1">
    <citation type="submission" date="2015-05" db="EMBL/GenBank/DDBJ databases">
        <title>Draft genome sequence of the bacterium Gordonia jacobaea a new member of the Gordonia genus.</title>
        <authorList>
            <person name="Jimenez-Galisteo G."/>
            <person name="Dominguez A."/>
            <person name="Munoz E."/>
            <person name="Vinas M."/>
        </authorList>
    </citation>
    <scope>NUCLEOTIDE SEQUENCE [LARGE SCALE GENOMIC DNA]</scope>
    <source>
        <strain evidence="3">mv1</strain>
    </source>
</reference>
<name>A0ABR5IGX5_9ACTN</name>
<accession>A0ABR5IGX5</accession>
<dbReference type="Proteomes" id="UP000037247">
    <property type="component" value="Unassembled WGS sequence"/>
</dbReference>
<evidence type="ECO:0000313" key="2">
    <source>
        <dbReference type="EMBL" id="KNA92848.1"/>
    </source>
</evidence>
<proteinExistence type="predicted"/>
<evidence type="ECO:0000256" key="1">
    <source>
        <dbReference type="SAM" id="MobiDB-lite"/>
    </source>
</evidence>
<keyword evidence="3" id="KW-1185">Reference proteome</keyword>
<comment type="caution">
    <text evidence="2">The sequence shown here is derived from an EMBL/GenBank/DDBJ whole genome shotgun (WGS) entry which is preliminary data.</text>
</comment>
<organism evidence="2 3">
    <name type="scientific">Gordonia jacobaea</name>
    <dbReference type="NCBI Taxonomy" id="122202"/>
    <lineage>
        <taxon>Bacteria</taxon>
        <taxon>Bacillati</taxon>
        <taxon>Actinomycetota</taxon>
        <taxon>Actinomycetes</taxon>
        <taxon>Mycobacteriales</taxon>
        <taxon>Gordoniaceae</taxon>
        <taxon>Gordonia</taxon>
    </lineage>
</organism>
<protein>
    <submittedName>
        <fullName evidence="2">Uncharacterized protein</fullName>
    </submittedName>
</protein>
<feature type="region of interest" description="Disordered" evidence="1">
    <location>
        <begin position="1"/>
        <end position="23"/>
    </location>
</feature>
<dbReference type="EMBL" id="LDTZ01000014">
    <property type="protein sequence ID" value="KNA92848.1"/>
    <property type="molecule type" value="Genomic_DNA"/>
</dbReference>
<evidence type="ECO:0000313" key="3">
    <source>
        <dbReference type="Proteomes" id="UP000037247"/>
    </source>
</evidence>
<sequence>MRTTSAVRSLHARMHESSNRTAAVRSRYLTTEDPEWTNDGPTNWIIGTVENLGYSRLGIAGAASGHLVLHNDGLADLAILSAPGVCGTADALFTYLPRGTSRILPDTEFHILQGERRGGRPVLVGEIIDDGPLALQFFFDGPPPQLRG</sequence>